<dbReference type="AlphaFoldDB" id="A0A1B6EBN2"/>
<dbReference type="PANTHER" id="PTHR11008">
    <property type="entry name" value="PROTEIN TAKEOUT-LIKE PROTEIN"/>
    <property type="match status" value="1"/>
</dbReference>
<reference evidence="1" key="1">
    <citation type="submission" date="2015-12" db="EMBL/GenBank/DDBJ databases">
        <title>De novo transcriptome assembly of four potential Pierce s Disease insect vectors from Arizona vineyards.</title>
        <authorList>
            <person name="Tassone E.E."/>
        </authorList>
    </citation>
    <scope>NUCLEOTIDE SEQUENCE</scope>
</reference>
<dbReference type="InterPro" id="IPR038606">
    <property type="entry name" value="To_sf"/>
</dbReference>
<dbReference type="Pfam" id="PF06585">
    <property type="entry name" value="JHBP"/>
    <property type="match status" value="1"/>
</dbReference>
<dbReference type="Gene3D" id="3.15.10.30">
    <property type="entry name" value="Haemolymph juvenile hormone binding protein"/>
    <property type="match status" value="1"/>
</dbReference>
<dbReference type="PANTHER" id="PTHR11008:SF15">
    <property type="entry name" value="CIRCADIAN CLOCK-CONTROLLED PROTEIN"/>
    <property type="match status" value="1"/>
</dbReference>
<evidence type="ECO:0000313" key="1">
    <source>
        <dbReference type="EMBL" id="JAS35284.1"/>
    </source>
</evidence>
<organism evidence="1">
    <name type="scientific">Clastoptera arizonana</name>
    <name type="common">Arizona spittle bug</name>
    <dbReference type="NCBI Taxonomy" id="38151"/>
    <lineage>
        <taxon>Eukaryota</taxon>
        <taxon>Metazoa</taxon>
        <taxon>Ecdysozoa</taxon>
        <taxon>Arthropoda</taxon>
        <taxon>Hexapoda</taxon>
        <taxon>Insecta</taxon>
        <taxon>Pterygota</taxon>
        <taxon>Neoptera</taxon>
        <taxon>Paraneoptera</taxon>
        <taxon>Hemiptera</taxon>
        <taxon>Auchenorrhyncha</taxon>
        <taxon>Cercopoidea</taxon>
        <taxon>Clastopteridae</taxon>
        <taxon>Clastoptera</taxon>
    </lineage>
</organism>
<dbReference type="InterPro" id="IPR010562">
    <property type="entry name" value="Haemolymph_juvenile_hormone-bd"/>
</dbReference>
<accession>A0A1B6EBN2</accession>
<proteinExistence type="predicted"/>
<protein>
    <submittedName>
        <fullName evidence="1">Uncharacterized protein</fullName>
    </submittedName>
</protein>
<sequence length="210" mass="24346">MPDFDNCLKDALNAVRPFFKTGVPDLEIPPFDPFFAKEIVQKRGFPGLNYRLILRNVHERGWTQSEVTKFRSTPNFIQYTQFFPEKYLEGEYEFGSQVVLSPHSNRGVWNMTLYNLIQTTTMTRPKNSNKIKVQVDVQEIGNMDLHISNLLRGRAVMENILDRIINATWQPGFVFVRPLINELVSTAFTEIFNTAFQDLDINKVLPNEVN</sequence>
<dbReference type="SMART" id="SM00700">
    <property type="entry name" value="JHBP"/>
    <property type="match status" value="1"/>
</dbReference>
<dbReference type="GO" id="GO:0005615">
    <property type="term" value="C:extracellular space"/>
    <property type="evidence" value="ECO:0007669"/>
    <property type="project" value="TreeGrafter"/>
</dbReference>
<gene>
    <name evidence="1" type="ORF">g.7984</name>
</gene>
<dbReference type="EMBL" id="GEDC01002014">
    <property type="protein sequence ID" value="JAS35284.1"/>
    <property type="molecule type" value="Transcribed_RNA"/>
</dbReference>
<name>A0A1B6EBN2_9HEMI</name>